<dbReference type="Pfam" id="PF01399">
    <property type="entry name" value="PCI"/>
    <property type="match status" value="1"/>
</dbReference>
<dbReference type="FunCoup" id="I3EDM7">
    <property type="interactions" value="207"/>
</dbReference>
<keyword evidence="3" id="KW-1185">Reference proteome</keyword>
<feature type="domain" description="PCI" evidence="1">
    <location>
        <begin position="254"/>
        <end position="320"/>
    </location>
</feature>
<name>I3EDM7_NEMP3</name>
<dbReference type="Proteomes" id="UP000002872">
    <property type="component" value="Unassembled WGS sequence"/>
</dbReference>
<reference evidence="2" key="1">
    <citation type="submission" date="2011-01" db="EMBL/GenBank/DDBJ databases">
        <title>The Genome Sequence of Nematocida parisii strain ERTm3.</title>
        <authorList>
            <consortium name="The Broad Institute Genome Sequencing Platform"/>
            <consortium name="The Broad Institute Genome Sequencing Center for Infectious Disease"/>
            <person name="Cuomo C."/>
            <person name="Troemel E."/>
            <person name="Young S.K."/>
            <person name="Zeng Q."/>
            <person name="Gargeya S."/>
            <person name="Fitzgerald M."/>
            <person name="Haas B."/>
            <person name="Abouelleil A."/>
            <person name="Alvarado L."/>
            <person name="Arachchi H.M."/>
            <person name="Berlin A."/>
            <person name="Chapman S.B."/>
            <person name="Gearin G."/>
            <person name="Goldberg J."/>
            <person name="Griggs A."/>
            <person name="Gujja S."/>
            <person name="Hansen M."/>
            <person name="Heiman D."/>
            <person name="Howarth C."/>
            <person name="Larimer J."/>
            <person name="Lui A."/>
            <person name="MacDonald P.J.P."/>
            <person name="McCowen C."/>
            <person name="Montmayeur A."/>
            <person name="Murphy C."/>
            <person name="Neiman D."/>
            <person name="Pearson M."/>
            <person name="Priest M."/>
            <person name="Roberts A."/>
            <person name="Saif S."/>
            <person name="Shea T."/>
            <person name="Sisk P."/>
            <person name="Stolte C."/>
            <person name="Sykes S."/>
            <person name="Wortman J."/>
            <person name="Nusbaum C."/>
            <person name="Birren B."/>
        </authorList>
    </citation>
    <scope>NUCLEOTIDE SEQUENCE</scope>
    <source>
        <strain evidence="2">ERTm3</strain>
    </source>
</reference>
<evidence type="ECO:0000313" key="3">
    <source>
        <dbReference type="Proteomes" id="UP000002872"/>
    </source>
</evidence>
<dbReference type="OMA" id="ILRVHQH"/>
<dbReference type="InterPro" id="IPR036390">
    <property type="entry name" value="WH_DNA-bd_sf"/>
</dbReference>
<organism evidence="2 3">
    <name type="scientific">Nematocida parisii (strain ERTm3)</name>
    <name type="common">Nematode killer fungus</name>
    <dbReference type="NCBI Taxonomy" id="935791"/>
    <lineage>
        <taxon>Eukaryota</taxon>
        <taxon>Fungi</taxon>
        <taxon>Fungi incertae sedis</taxon>
        <taxon>Microsporidia</taxon>
        <taxon>Nematocida</taxon>
    </lineage>
</organism>
<dbReference type="STRING" id="935791.I3EDM7"/>
<dbReference type="InterPro" id="IPR000717">
    <property type="entry name" value="PCI_dom"/>
</dbReference>
<dbReference type="HOGENOM" id="CLU_709979_0_0_1"/>
<gene>
    <name evidence="2" type="ORF">NEQG_02447</name>
</gene>
<protein>
    <recommendedName>
        <fullName evidence="1">PCI domain-containing protein</fullName>
    </recommendedName>
</protein>
<dbReference type="AlphaFoldDB" id="I3EDM7"/>
<dbReference type="EMBL" id="GL870883">
    <property type="protein sequence ID" value="EIJ87324.1"/>
    <property type="molecule type" value="Genomic_DNA"/>
</dbReference>
<sequence length="375" mass="43317">MDKVHDSIKSINTGTLQGTKDSLKSLYEIISTVDINDLLNLQTQTPQSNYLIQLLITTKYIYTNNYTMAYNTAINIINNIQYNNTITILDSLLSIIYTTIRISTNMLNINILQEYLISLSKLKEYNCTDTITVVINSILIYLDNNNMYDEAYIFIRGIDESYMNKSSVYNYYASKVYFICGEYKLSYYYINKAIINSTDSVYTDKCTDLLYIISIYNNNYIMYSDNVYNSIYRAVKSGDIDKYNSIVEYNISKISKDKLYGVVSGLECVVYKERVRRICNIYSRISISTVSTILGVSKESVMYIISDIISDGSITGSIIRDEYISEDKVITRDCLNTEDMLSVSHTLTMIKKHVPVHKKTIEEMQMDMAYNEYRI</sequence>
<proteinExistence type="predicted"/>
<evidence type="ECO:0000259" key="1">
    <source>
        <dbReference type="Pfam" id="PF01399"/>
    </source>
</evidence>
<dbReference type="VEuPathDB" id="MicrosporidiaDB:NEQG_02447"/>
<accession>I3EDM7</accession>
<dbReference type="InParanoid" id="I3EDM7"/>
<dbReference type="SUPFAM" id="SSF46785">
    <property type="entry name" value="Winged helix' DNA-binding domain"/>
    <property type="match status" value="1"/>
</dbReference>
<dbReference type="OrthoDB" id="1713558at2759"/>
<evidence type="ECO:0000313" key="2">
    <source>
        <dbReference type="EMBL" id="EIJ87324.1"/>
    </source>
</evidence>